<proteinExistence type="predicted"/>
<evidence type="ECO:0000313" key="3">
    <source>
        <dbReference type="Proteomes" id="UP000814385"/>
    </source>
</evidence>
<evidence type="ECO:0000256" key="1">
    <source>
        <dbReference type="SAM" id="Phobius"/>
    </source>
</evidence>
<protein>
    <submittedName>
        <fullName evidence="2">Uncharacterized protein</fullName>
    </submittedName>
</protein>
<feature type="transmembrane region" description="Helical" evidence="1">
    <location>
        <begin position="152"/>
        <end position="171"/>
    </location>
</feature>
<feature type="transmembrane region" description="Helical" evidence="1">
    <location>
        <begin position="231"/>
        <end position="253"/>
    </location>
</feature>
<gene>
    <name evidence="2" type="ORF">HOP52_02400</name>
</gene>
<keyword evidence="1" id="KW-0472">Membrane</keyword>
<feature type="transmembrane region" description="Helical" evidence="1">
    <location>
        <begin position="81"/>
        <end position="105"/>
    </location>
</feature>
<feature type="transmembrane region" description="Helical" evidence="1">
    <location>
        <begin position="12"/>
        <end position="32"/>
    </location>
</feature>
<evidence type="ECO:0000313" key="2">
    <source>
        <dbReference type="EMBL" id="MCG6656625.1"/>
    </source>
</evidence>
<keyword evidence="3" id="KW-1185">Reference proteome</keyword>
<organism evidence="2 3">
    <name type="scientific">Billgrantia campisalis</name>
    <dbReference type="NCBI Taxonomy" id="74661"/>
    <lineage>
        <taxon>Bacteria</taxon>
        <taxon>Pseudomonadati</taxon>
        <taxon>Pseudomonadota</taxon>
        <taxon>Gammaproteobacteria</taxon>
        <taxon>Oceanospirillales</taxon>
        <taxon>Halomonadaceae</taxon>
        <taxon>Billgrantia</taxon>
    </lineage>
</organism>
<dbReference type="EMBL" id="JABFUC010000002">
    <property type="protein sequence ID" value="MCG6656625.1"/>
    <property type="molecule type" value="Genomic_DNA"/>
</dbReference>
<reference evidence="2 3" key="1">
    <citation type="submission" date="2020-05" db="EMBL/GenBank/DDBJ databases">
        <title>Comparative genomic analysis of denitrifying bacteria from Halomonas genus.</title>
        <authorList>
            <person name="Wang L."/>
            <person name="Shao Z."/>
        </authorList>
    </citation>
    <scope>NUCLEOTIDE SEQUENCE [LARGE SCALE GENOMIC DNA]</scope>
    <source>
        <strain evidence="2 3">A4</strain>
    </source>
</reference>
<feature type="transmembrane region" description="Helical" evidence="1">
    <location>
        <begin position="38"/>
        <end position="60"/>
    </location>
</feature>
<sequence>MSRRLGVDGRGALRRHGPLGLAAILLLAWSLLGEATAGLLFLPIWIVTAQLIAAGGFEAARLRRRAWLGQYLRDDSPWHRWLRGGLLMLIRHQLLGACLALLLLVKLRLLAPVYWAPLLVGVVGLVVLRYVLQRRLARHVIAEYLPAVTRRLVVWPAASLLILALVVQALWRPQPYLVGLGWEQALVRHVPSGGDSLLALCERLAEAVTLTQYWAMQNAAEHASLGEGLALLGWVLLLLTQSAFGWAYVRLLVGTDRLADALRPPAGKPPAS</sequence>
<name>A0ABS9P680_9GAMM</name>
<feature type="transmembrane region" description="Helical" evidence="1">
    <location>
        <begin position="111"/>
        <end position="132"/>
    </location>
</feature>
<keyword evidence="1" id="KW-1133">Transmembrane helix</keyword>
<dbReference type="Proteomes" id="UP000814385">
    <property type="component" value="Unassembled WGS sequence"/>
</dbReference>
<comment type="caution">
    <text evidence="2">The sequence shown here is derived from an EMBL/GenBank/DDBJ whole genome shotgun (WGS) entry which is preliminary data.</text>
</comment>
<accession>A0ABS9P680</accession>
<dbReference type="RefSeq" id="WP_238975605.1">
    <property type="nucleotide sequence ID" value="NZ_JABFUC010000002.1"/>
</dbReference>
<keyword evidence="1" id="KW-0812">Transmembrane</keyword>